<comment type="catalytic activity">
    <reaction evidence="8">
        <text>L-seryl-[protein] + ATP = O-phospho-L-seryl-[protein] + ADP + H(+)</text>
        <dbReference type="Rhea" id="RHEA:17989"/>
        <dbReference type="Rhea" id="RHEA-COMP:9863"/>
        <dbReference type="Rhea" id="RHEA-COMP:11604"/>
        <dbReference type="ChEBI" id="CHEBI:15378"/>
        <dbReference type="ChEBI" id="CHEBI:29999"/>
        <dbReference type="ChEBI" id="CHEBI:30616"/>
        <dbReference type="ChEBI" id="CHEBI:83421"/>
        <dbReference type="ChEBI" id="CHEBI:456216"/>
        <dbReference type="EC" id="2.7.11.1"/>
    </reaction>
</comment>
<dbReference type="KEGG" id="dcm:NIES806_06220"/>
<dbReference type="PANTHER" id="PTHR24363">
    <property type="entry name" value="SERINE/THREONINE PROTEIN KINASE"/>
    <property type="match status" value="1"/>
</dbReference>
<evidence type="ECO:0000256" key="8">
    <source>
        <dbReference type="ARBA" id="ARBA00048679"/>
    </source>
</evidence>
<name>A0A1Z4UYW1_9CYAN</name>
<dbReference type="EMBL" id="AP018316">
    <property type="protein sequence ID" value="BAZ84436.1"/>
    <property type="molecule type" value="Genomic_DNA"/>
</dbReference>
<dbReference type="InterPro" id="IPR008271">
    <property type="entry name" value="Ser/Thr_kinase_AS"/>
</dbReference>
<dbReference type="PANTHER" id="PTHR24363:SF0">
    <property type="entry name" value="SERINE_THREONINE KINASE LIKE DOMAIN CONTAINING 1"/>
    <property type="match status" value="1"/>
</dbReference>
<evidence type="ECO:0000256" key="7">
    <source>
        <dbReference type="ARBA" id="ARBA00047899"/>
    </source>
</evidence>
<feature type="transmembrane region" description="Helical" evidence="9">
    <location>
        <begin position="338"/>
        <end position="359"/>
    </location>
</feature>
<keyword evidence="2 11" id="KW-0723">Serine/threonine-protein kinase</keyword>
<evidence type="ECO:0000313" key="12">
    <source>
        <dbReference type="Proteomes" id="UP000218702"/>
    </source>
</evidence>
<dbReference type="SMART" id="SM00220">
    <property type="entry name" value="S_TKc"/>
    <property type="match status" value="1"/>
</dbReference>
<keyword evidence="9" id="KW-0472">Membrane</keyword>
<protein>
    <recommendedName>
        <fullName evidence="1">non-specific serine/threonine protein kinase</fullName>
        <ecNumber evidence="1">2.7.11.1</ecNumber>
    </recommendedName>
</protein>
<feature type="domain" description="Protein kinase" evidence="10">
    <location>
        <begin position="37"/>
        <end position="292"/>
    </location>
</feature>
<evidence type="ECO:0000256" key="3">
    <source>
        <dbReference type="ARBA" id="ARBA00022679"/>
    </source>
</evidence>
<keyword evidence="9" id="KW-1133">Transmembrane helix</keyword>
<keyword evidence="12" id="KW-1185">Reference proteome</keyword>
<dbReference type="InterPro" id="IPR000719">
    <property type="entry name" value="Prot_kinase_dom"/>
</dbReference>
<evidence type="ECO:0000256" key="2">
    <source>
        <dbReference type="ARBA" id="ARBA00022527"/>
    </source>
</evidence>
<evidence type="ECO:0000256" key="1">
    <source>
        <dbReference type="ARBA" id="ARBA00012513"/>
    </source>
</evidence>
<keyword evidence="6" id="KW-0067">ATP-binding</keyword>
<evidence type="ECO:0000256" key="6">
    <source>
        <dbReference type="ARBA" id="ARBA00022840"/>
    </source>
</evidence>
<gene>
    <name evidence="11" type="ORF">NIES806_06220</name>
</gene>
<organism evidence="11 12">
    <name type="scientific">Dolichospermum compactum NIES-806</name>
    <dbReference type="NCBI Taxonomy" id="1973481"/>
    <lineage>
        <taxon>Bacteria</taxon>
        <taxon>Bacillati</taxon>
        <taxon>Cyanobacteriota</taxon>
        <taxon>Cyanophyceae</taxon>
        <taxon>Nostocales</taxon>
        <taxon>Aphanizomenonaceae</taxon>
        <taxon>Dolichospermum</taxon>
        <taxon>Dolichospermum compactum</taxon>
    </lineage>
</organism>
<dbReference type="NCBIfam" id="NF045510">
    <property type="entry name" value="4Cys_prefix_kin"/>
    <property type="match status" value="1"/>
</dbReference>
<evidence type="ECO:0000256" key="9">
    <source>
        <dbReference type="SAM" id="Phobius"/>
    </source>
</evidence>
<sequence>MTLCINPVCPQPNHPDNDENRFCQSCGSQLELIGRYRVLRLLSDKTGFGKIYEAYQQDTPKILKVLKEELTNDSKALSLFQQEANVLQQLNHPGIPQTEGYFPYQTRNNLMLHCMVMEKIEGPNLEQWLKQQQNRPISEAQAIVWLKQLLEILDLVHNQQYLHRDIKPSNIMIRPDGQLVLIDFGTAREITRTYLTNGGGMTAISSSGYSPPEQMRGQAIPSSDFFALGRTFVFLLTGFPPKQLYDPHLDVLQWRHHANHISPLLLDFIDWLMSTEVNQRPSNAEEISRRLAEIENNLTRNTSATVNIGGLGKTEIINNPTTNNTVITTQKQPKKLPLLSWFTALIVSLLLLWWVSLAFRNTKFVALPPDYGQAPVKQGKVDYFPYEEGKDSQGRVAEFNIAVLSVEYKWQLGSTYQIKYNDQTITLDSLKSNLEQEGIQKIMENPSEIISVGTASCEGDITAEQSRALERSKQIQLLVKKIFSSTPSVKGYRLLNLGQFQRKDCQASLDSTAYQRSIIIIGVKKQAEGVILDEALRDRLEKKPFADFKLEDYSLGSIDKFKTVPSNL</sequence>
<keyword evidence="3" id="KW-0808">Transferase</keyword>
<dbReference type="GO" id="GO:0005524">
    <property type="term" value="F:ATP binding"/>
    <property type="evidence" value="ECO:0007669"/>
    <property type="project" value="UniProtKB-KW"/>
</dbReference>
<dbReference type="Gene3D" id="1.10.510.10">
    <property type="entry name" value="Transferase(Phosphotransferase) domain 1"/>
    <property type="match status" value="1"/>
</dbReference>
<dbReference type="PROSITE" id="PS50011">
    <property type="entry name" value="PROTEIN_KINASE_DOM"/>
    <property type="match status" value="1"/>
</dbReference>
<evidence type="ECO:0000256" key="5">
    <source>
        <dbReference type="ARBA" id="ARBA00022777"/>
    </source>
</evidence>
<dbReference type="AlphaFoldDB" id="A0A1Z4UYW1"/>
<evidence type="ECO:0000313" key="11">
    <source>
        <dbReference type="EMBL" id="BAZ84436.1"/>
    </source>
</evidence>
<evidence type="ECO:0000259" key="10">
    <source>
        <dbReference type="PROSITE" id="PS50011"/>
    </source>
</evidence>
<accession>A0A1Z4UYW1</accession>
<dbReference type="RefSeq" id="WP_096671247.1">
    <property type="nucleotide sequence ID" value="NZ_AP018316.1"/>
</dbReference>
<dbReference type="CDD" id="cd14014">
    <property type="entry name" value="STKc_PknB_like"/>
    <property type="match status" value="1"/>
</dbReference>
<dbReference type="SUPFAM" id="SSF56112">
    <property type="entry name" value="Protein kinase-like (PK-like)"/>
    <property type="match status" value="1"/>
</dbReference>
<evidence type="ECO:0000256" key="4">
    <source>
        <dbReference type="ARBA" id="ARBA00022741"/>
    </source>
</evidence>
<dbReference type="EC" id="2.7.11.1" evidence="1"/>
<reference evidence="11 12" key="1">
    <citation type="submission" date="2017-06" db="EMBL/GenBank/DDBJ databases">
        <title>Genome sequencing of cyanobaciteial culture collection at National Institute for Environmental Studies (NIES).</title>
        <authorList>
            <person name="Hirose Y."/>
            <person name="Shimura Y."/>
            <person name="Fujisawa T."/>
            <person name="Nakamura Y."/>
            <person name="Kawachi M."/>
        </authorList>
    </citation>
    <scope>NUCLEOTIDE SEQUENCE [LARGE SCALE GENOMIC DNA]</scope>
    <source>
        <strain evidence="11 12">NIES-806</strain>
    </source>
</reference>
<keyword evidence="9" id="KW-0812">Transmembrane</keyword>
<dbReference type="Proteomes" id="UP000218702">
    <property type="component" value="Chromosome"/>
</dbReference>
<dbReference type="OrthoDB" id="468098at2"/>
<keyword evidence="5 11" id="KW-0418">Kinase</keyword>
<proteinExistence type="predicted"/>
<keyword evidence="4" id="KW-0547">Nucleotide-binding</keyword>
<dbReference type="PROSITE" id="PS00108">
    <property type="entry name" value="PROTEIN_KINASE_ST"/>
    <property type="match status" value="1"/>
</dbReference>
<dbReference type="Pfam" id="PF00069">
    <property type="entry name" value="Pkinase"/>
    <property type="match status" value="1"/>
</dbReference>
<dbReference type="Gene3D" id="3.30.200.20">
    <property type="entry name" value="Phosphorylase Kinase, domain 1"/>
    <property type="match status" value="1"/>
</dbReference>
<dbReference type="GO" id="GO:0004674">
    <property type="term" value="F:protein serine/threonine kinase activity"/>
    <property type="evidence" value="ECO:0007669"/>
    <property type="project" value="UniProtKB-KW"/>
</dbReference>
<dbReference type="InterPro" id="IPR011009">
    <property type="entry name" value="Kinase-like_dom_sf"/>
</dbReference>
<comment type="catalytic activity">
    <reaction evidence="7">
        <text>L-threonyl-[protein] + ATP = O-phospho-L-threonyl-[protein] + ADP + H(+)</text>
        <dbReference type="Rhea" id="RHEA:46608"/>
        <dbReference type="Rhea" id="RHEA-COMP:11060"/>
        <dbReference type="Rhea" id="RHEA-COMP:11605"/>
        <dbReference type="ChEBI" id="CHEBI:15378"/>
        <dbReference type="ChEBI" id="CHEBI:30013"/>
        <dbReference type="ChEBI" id="CHEBI:30616"/>
        <dbReference type="ChEBI" id="CHEBI:61977"/>
        <dbReference type="ChEBI" id="CHEBI:456216"/>
        <dbReference type="EC" id="2.7.11.1"/>
    </reaction>
</comment>